<gene>
    <name evidence="1" type="ORF">EXN66_Car015839</name>
</gene>
<keyword evidence="2" id="KW-1185">Reference proteome</keyword>
<organism evidence="1 2">
    <name type="scientific">Channa argus</name>
    <name type="common">Northern snakehead</name>
    <name type="synonym">Ophicephalus argus</name>
    <dbReference type="NCBI Taxonomy" id="215402"/>
    <lineage>
        <taxon>Eukaryota</taxon>
        <taxon>Metazoa</taxon>
        <taxon>Chordata</taxon>
        <taxon>Craniata</taxon>
        <taxon>Vertebrata</taxon>
        <taxon>Euteleostomi</taxon>
        <taxon>Actinopterygii</taxon>
        <taxon>Neopterygii</taxon>
        <taxon>Teleostei</taxon>
        <taxon>Neoteleostei</taxon>
        <taxon>Acanthomorphata</taxon>
        <taxon>Anabantaria</taxon>
        <taxon>Anabantiformes</taxon>
        <taxon>Channoidei</taxon>
        <taxon>Channidae</taxon>
        <taxon>Channa</taxon>
    </lineage>
</organism>
<reference evidence="1 2" key="1">
    <citation type="submission" date="2019-02" db="EMBL/GenBank/DDBJ databases">
        <title>Opniocepnalus argus genome.</title>
        <authorList>
            <person name="Zhou C."/>
            <person name="Xiao S."/>
        </authorList>
    </citation>
    <scope>NUCLEOTIDE SEQUENCE [LARGE SCALE GENOMIC DNA]</scope>
    <source>
        <strain evidence="1">OARG1902GOOAL</strain>
        <tissue evidence="1">Muscle</tissue>
    </source>
</reference>
<accession>A0A6G1QC82</accession>
<sequence length="96" mass="10804">MFAPGVPADSMGSVTSITDNLALRKHCQLLCSEKLGHRPSRMVQCILLPRHFGTHQSTLSGELLDRKVHLRNVHSSQLPQWIYILLGFFLSEPILI</sequence>
<evidence type="ECO:0000313" key="2">
    <source>
        <dbReference type="Proteomes" id="UP000503349"/>
    </source>
</evidence>
<evidence type="ECO:0000313" key="1">
    <source>
        <dbReference type="EMBL" id="KAF3700152.1"/>
    </source>
</evidence>
<dbReference type="EMBL" id="CM015726">
    <property type="protein sequence ID" value="KAF3700152.1"/>
    <property type="molecule type" value="Genomic_DNA"/>
</dbReference>
<dbReference type="Proteomes" id="UP000503349">
    <property type="component" value="Chromosome 15"/>
</dbReference>
<proteinExistence type="predicted"/>
<protein>
    <submittedName>
        <fullName evidence="1">Uncharacterized protein</fullName>
    </submittedName>
</protein>
<dbReference type="AlphaFoldDB" id="A0A6G1QC82"/>
<reference evidence="2" key="2">
    <citation type="submission" date="2019-02" db="EMBL/GenBank/DDBJ databases">
        <title>Opniocepnalus argus Var Kimnra genome.</title>
        <authorList>
            <person name="Zhou C."/>
            <person name="Xiao S."/>
        </authorList>
    </citation>
    <scope>NUCLEOTIDE SEQUENCE [LARGE SCALE GENOMIC DNA]</scope>
</reference>
<name>A0A6G1QC82_CHAAH</name>